<keyword evidence="1" id="KW-0175">Coiled coil</keyword>
<accession>A0ABD3HZG4</accession>
<dbReference type="EMBL" id="JBJQOH010000003">
    <property type="protein sequence ID" value="KAL3694729.1"/>
    <property type="molecule type" value="Genomic_DNA"/>
</dbReference>
<evidence type="ECO:0000256" key="1">
    <source>
        <dbReference type="SAM" id="Coils"/>
    </source>
</evidence>
<evidence type="ECO:0000256" key="2">
    <source>
        <dbReference type="SAM" id="MobiDB-lite"/>
    </source>
</evidence>
<sequence>MEQRIEDLQVIANVNDRRQTKQAEKAEFQELKTRSRQLETENRDLTQRYQAVQDKAERLREDIAVRAAKEEELKKRVAHLERESRLAATPVQAQAVTEESKVALEREEKMKEEVSKLQEKNTALEQAKRALEETNHKLQNWLSGWQTLGEQVKKQKSDLDGKEAEWKQKMSDLQKEKDTWETLAASLRLKTAELSVDDVGGLRAEYDRLQRNVEVLEEKQADFIEKIVKPAREEALRLARHRHMLVQELDVAYRQTRMIHQDRWRDFALLGVASFAVLHHPLPEVTALAEVP</sequence>
<proteinExistence type="predicted"/>
<comment type="caution">
    <text evidence="3">The sequence shown here is derived from an EMBL/GenBank/DDBJ whole genome shotgun (WGS) entry which is preliminary data.</text>
</comment>
<gene>
    <name evidence="3" type="ORF">R1sor_008380</name>
</gene>
<reference evidence="3 4" key="1">
    <citation type="submission" date="2024-09" db="EMBL/GenBank/DDBJ databases">
        <title>Chromosome-scale assembly of Riccia sorocarpa.</title>
        <authorList>
            <person name="Paukszto L."/>
        </authorList>
    </citation>
    <scope>NUCLEOTIDE SEQUENCE [LARGE SCALE GENOMIC DNA]</scope>
    <source>
        <strain evidence="3">LP-2024</strain>
        <tissue evidence="3">Aerial parts of the thallus</tissue>
    </source>
</reference>
<evidence type="ECO:0000313" key="3">
    <source>
        <dbReference type="EMBL" id="KAL3694729.1"/>
    </source>
</evidence>
<dbReference type="AlphaFoldDB" id="A0ABD3HZG4"/>
<feature type="region of interest" description="Disordered" evidence="2">
    <location>
        <begin position="19"/>
        <end position="42"/>
    </location>
</feature>
<organism evidence="3 4">
    <name type="scientific">Riccia sorocarpa</name>
    <dbReference type="NCBI Taxonomy" id="122646"/>
    <lineage>
        <taxon>Eukaryota</taxon>
        <taxon>Viridiplantae</taxon>
        <taxon>Streptophyta</taxon>
        <taxon>Embryophyta</taxon>
        <taxon>Marchantiophyta</taxon>
        <taxon>Marchantiopsida</taxon>
        <taxon>Marchantiidae</taxon>
        <taxon>Marchantiales</taxon>
        <taxon>Ricciaceae</taxon>
        <taxon>Riccia</taxon>
    </lineage>
</organism>
<keyword evidence="4" id="KW-1185">Reference proteome</keyword>
<name>A0ABD3HZG4_9MARC</name>
<dbReference type="Proteomes" id="UP001633002">
    <property type="component" value="Unassembled WGS sequence"/>
</dbReference>
<feature type="coiled-coil region" evidence="1">
    <location>
        <begin position="100"/>
        <end position="226"/>
    </location>
</feature>
<evidence type="ECO:0000313" key="4">
    <source>
        <dbReference type="Proteomes" id="UP001633002"/>
    </source>
</evidence>
<protein>
    <submittedName>
        <fullName evidence="3">Uncharacterized protein</fullName>
    </submittedName>
</protein>